<dbReference type="InterPro" id="IPR003423">
    <property type="entry name" value="OMP_efflux"/>
</dbReference>
<feature type="signal peptide" evidence="2">
    <location>
        <begin position="1"/>
        <end position="24"/>
    </location>
</feature>
<dbReference type="AlphaFoldDB" id="A0A845GFH6"/>
<name>A0A845GFH6_9BURK</name>
<dbReference type="PANTHER" id="PTHR30203">
    <property type="entry name" value="OUTER MEMBRANE CATION EFFLUX PROTEIN"/>
    <property type="match status" value="1"/>
</dbReference>
<gene>
    <name evidence="3" type="ORF">GTP90_00065</name>
</gene>
<sequence>MHLRIPRTLLVGGLLASLSLAGLAQDLPLTLGQAIAHAQERAPALRGADASARAADAGVAVAGMRPNPTLSIDAENVFGSGRYAGFGGAERTVSLSVPLELGGKRQSRIKVAQAERSAVGVGLTAARADVTQRVTEAFVLLAAAERRLEIARSSLGWAERAAHAAQERVRAGKASPIEEQRAQVLQIGAESRVGKAERALALAHADLARLTGDAPSASIVAAWFDVLSTAGPAAPHQPSLSVAAAQAQLAIASARVDAARRERIPDVTITAGTRRYGDSPDKAAVLGLSIPLPLFNSGTHALARAKAEEEKAIAEGETVALDAQQASAHAAADVADARAVAQTAAGPALKAAQEAARIARIGYAEGKFAQLEMIEAERSLAETREATLDALTEYHLAQARMARLQGSTQPIYKD</sequence>
<feature type="chain" id="PRO_5032666625" evidence="2">
    <location>
        <begin position="25"/>
        <end position="414"/>
    </location>
</feature>
<reference evidence="3" key="1">
    <citation type="submission" date="2019-12" db="EMBL/GenBank/DDBJ databases">
        <title>Novel species isolated from a subtropical stream in China.</title>
        <authorList>
            <person name="Lu H."/>
        </authorList>
    </citation>
    <scope>NUCLEOTIDE SEQUENCE [LARGE SCALE GENOMIC DNA]</scope>
    <source>
        <strain evidence="3">FT81W</strain>
    </source>
</reference>
<dbReference type="InterPro" id="IPR010131">
    <property type="entry name" value="MdtP/NodT-like"/>
</dbReference>
<dbReference type="GO" id="GO:0015562">
    <property type="term" value="F:efflux transmembrane transporter activity"/>
    <property type="evidence" value="ECO:0007669"/>
    <property type="project" value="InterPro"/>
</dbReference>
<keyword evidence="2" id="KW-0732">Signal</keyword>
<evidence type="ECO:0000256" key="1">
    <source>
        <dbReference type="ARBA" id="ARBA00007613"/>
    </source>
</evidence>
<dbReference type="Proteomes" id="UP000447355">
    <property type="component" value="Unassembled WGS sequence"/>
</dbReference>
<evidence type="ECO:0000313" key="3">
    <source>
        <dbReference type="EMBL" id="MYM92250.1"/>
    </source>
</evidence>
<evidence type="ECO:0000256" key="2">
    <source>
        <dbReference type="SAM" id="SignalP"/>
    </source>
</evidence>
<dbReference type="EMBL" id="WWCX01000001">
    <property type="protein sequence ID" value="MYM92250.1"/>
    <property type="molecule type" value="Genomic_DNA"/>
</dbReference>
<comment type="caution">
    <text evidence="3">The sequence shown here is derived from an EMBL/GenBank/DDBJ whole genome shotgun (WGS) entry which is preliminary data.</text>
</comment>
<dbReference type="Gene3D" id="1.20.1600.10">
    <property type="entry name" value="Outer membrane efflux proteins (OEP)"/>
    <property type="match status" value="1"/>
</dbReference>
<dbReference type="Pfam" id="PF02321">
    <property type="entry name" value="OEP"/>
    <property type="match status" value="2"/>
</dbReference>
<organism evidence="3 4">
    <name type="scientific">Duganella vulcania</name>
    <dbReference type="NCBI Taxonomy" id="2692166"/>
    <lineage>
        <taxon>Bacteria</taxon>
        <taxon>Pseudomonadati</taxon>
        <taxon>Pseudomonadota</taxon>
        <taxon>Betaproteobacteria</taxon>
        <taxon>Burkholderiales</taxon>
        <taxon>Oxalobacteraceae</taxon>
        <taxon>Telluria group</taxon>
        <taxon>Duganella</taxon>
    </lineage>
</organism>
<evidence type="ECO:0000313" key="4">
    <source>
        <dbReference type="Proteomes" id="UP000447355"/>
    </source>
</evidence>
<accession>A0A845GFH6</accession>
<proteinExistence type="inferred from homology"/>
<comment type="similarity">
    <text evidence="1">Belongs to the outer membrane factor (OMF) (TC 1.B.17) family.</text>
</comment>
<dbReference type="SUPFAM" id="SSF56954">
    <property type="entry name" value="Outer membrane efflux proteins (OEP)"/>
    <property type="match status" value="1"/>
</dbReference>
<protein>
    <submittedName>
        <fullName evidence="3">TolC family protein</fullName>
    </submittedName>
</protein>
<dbReference type="PANTHER" id="PTHR30203:SF24">
    <property type="entry name" value="BLR4935 PROTEIN"/>
    <property type="match status" value="1"/>
</dbReference>